<name>A0ABX1N4Z8_9RHOO</name>
<protein>
    <submittedName>
        <fullName evidence="1">Uncharacterized protein</fullName>
    </submittedName>
</protein>
<evidence type="ECO:0000313" key="2">
    <source>
        <dbReference type="Proteomes" id="UP000601990"/>
    </source>
</evidence>
<proteinExistence type="predicted"/>
<organism evidence="1 2">
    <name type="scientific">Aromatoleum buckelii</name>
    <dbReference type="NCBI Taxonomy" id="200254"/>
    <lineage>
        <taxon>Bacteria</taxon>
        <taxon>Pseudomonadati</taxon>
        <taxon>Pseudomonadota</taxon>
        <taxon>Betaproteobacteria</taxon>
        <taxon>Rhodocyclales</taxon>
        <taxon>Rhodocyclaceae</taxon>
        <taxon>Aromatoleum</taxon>
    </lineage>
</organism>
<dbReference type="InterPro" id="IPR029074">
    <property type="entry name" value="Imm49"/>
</dbReference>
<gene>
    <name evidence="1" type="ORF">GO608_13455</name>
</gene>
<dbReference type="EMBL" id="WTVH01000027">
    <property type="protein sequence ID" value="NMF94331.1"/>
    <property type="molecule type" value="Genomic_DNA"/>
</dbReference>
<keyword evidence="2" id="KW-1185">Reference proteome</keyword>
<dbReference type="Pfam" id="PF15575">
    <property type="entry name" value="Imm49"/>
    <property type="match status" value="1"/>
</dbReference>
<sequence>MELVTAHDVNLAQLSATLDDERELLEHKRRYLDAALSVRLLHSALTDARRSVDVIARLSPDSPELPEWCGFIARATAALFTFARRPERAQWRLLDIDRTLSDEVRRESLQASSWLTGFWLAWASRDACSLALLTQVPAALLAADEAFDRPLVQALQGAMTRAAATGERLIEALALADPERVQRTDRDWLLDILVPVFECLTPLIDHDEGRFTAALVKLLELRRDHFSRGRAKGMEGVQHLSEEGVGLVAWSKALGFDVPVASPYLPEALLGLEPPEVVACARCATPAGDGEHACHACGHVAADDELRFGFDEWLGLDRDDCPYCAHPYPLIARTCPVCLAER</sequence>
<dbReference type="RefSeq" id="WP_169199561.1">
    <property type="nucleotide sequence ID" value="NZ_WTVH02000001.1"/>
</dbReference>
<dbReference type="Proteomes" id="UP000601990">
    <property type="component" value="Unassembled WGS sequence"/>
</dbReference>
<comment type="caution">
    <text evidence="1">The sequence shown here is derived from an EMBL/GenBank/DDBJ whole genome shotgun (WGS) entry which is preliminary data.</text>
</comment>
<evidence type="ECO:0000313" key="1">
    <source>
        <dbReference type="EMBL" id="NMF94331.1"/>
    </source>
</evidence>
<reference evidence="1" key="1">
    <citation type="submission" date="2019-12" db="EMBL/GenBank/DDBJ databases">
        <title>Comparative genomics gives insights into the taxonomy of the Azoarcus-Aromatoleum group and reveals separate origins of nif in the plant-associated Azoarcus and non-plant-associated Aromatoleum sub-groups.</title>
        <authorList>
            <person name="Lafos M."/>
            <person name="Maluk M."/>
            <person name="Batista M."/>
            <person name="Junghare M."/>
            <person name="Carmona M."/>
            <person name="Faoro H."/>
            <person name="Cruz L.M."/>
            <person name="Battistoni F."/>
            <person name="De Souza E."/>
            <person name="Pedrosa F."/>
            <person name="Chen W.-M."/>
            <person name="Poole P.S."/>
            <person name="Dixon R.A."/>
            <person name="James E.K."/>
        </authorList>
    </citation>
    <scope>NUCLEOTIDE SEQUENCE</scope>
    <source>
        <strain evidence="1">U120</strain>
    </source>
</reference>
<accession>A0ABX1N4Z8</accession>